<keyword evidence="6" id="KW-1185">Reference proteome</keyword>
<dbReference type="SMART" id="SM00342">
    <property type="entry name" value="HTH_ARAC"/>
    <property type="match status" value="1"/>
</dbReference>
<evidence type="ECO:0000256" key="1">
    <source>
        <dbReference type="ARBA" id="ARBA00023015"/>
    </source>
</evidence>
<keyword evidence="2" id="KW-0238">DNA-binding</keyword>
<dbReference type="InterPro" id="IPR019734">
    <property type="entry name" value="TPR_rpt"/>
</dbReference>
<gene>
    <name evidence="5" type="ORF">BFP71_11120</name>
</gene>
<name>A0A1E5T2D4_9BACT</name>
<dbReference type="GO" id="GO:0043565">
    <property type="term" value="F:sequence-specific DNA binding"/>
    <property type="evidence" value="ECO:0007669"/>
    <property type="project" value="InterPro"/>
</dbReference>
<keyword evidence="3" id="KW-0804">Transcription</keyword>
<sequence>MNQKSIAVLPFNNTSGDIENQYFADGISEEIINTLSKISGLKVTSRTSSFSYRDKQVDARHIGNELGVSTLLEGSVRKASKRIRIAAQLIRTDTGFQIWSESFDRELIDIFDLQDEISMLIAEKIREHFGHFDIQDDFNTPKTTESAAYEAYLKGRYYQLQWTNESIQKAQEAYKESIEIDPKYPMPYLGLSQSFAHYAAWSQVDRMKGLYMAQHFIKKLGNDFNHLADLHYTKGLYAFIGNWNFEKAQFHLSEALKINANYAEALEFQADLCNVLGAFKEAQTYINRALSLNPNALNHHYTKAIGYYLSAKYQEAIKALDGALSILNTWQMALELKALCLLLLGEESAFRVTVEQAKPETQQALFQLWHAYHQQQPSDLEITNAYDFYLGIPVYLKLYSGQHQEAFDHLVDSVKNRSGQFLGFRFDPLLSPLREITDFKKLEAPFLAMTLGEAKKTDIKTEEEVLTESEVASYSEVVRRLMYEERVYIDAHLTLRNLAEKVELHPNKLSWLINQKIGKGFNEYINEYRLKDFQERALDPANSHLTLLGLAYDSGFNSKSVFNDFFKKKTGMTPKAWVKSNN</sequence>
<organism evidence="5 6">
    <name type="scientific">Roseivirga misakiensis</name>
    <dbReference type="NCBI Taxonomy" id="1563681"/>
    <lineage>
        <taxon>Bacteria</taxon>
        <taxon>Pseudomonadati</taxon>
        <taxon>Bacteroidota</taxon>
        <taxon>Cytophagia</taxon>
        <taxon>Cytophagales</taxon>
        <taxon>Roseivirgaceae</taxon>
        <taxon>Roseivirga</taxon>
    </lineage>
</organism>
<protein>
    <recommendedName>
        <fullName evidence="4">HTH araC/xylS-type domain-containing protein</fullName>
    </recommendedName>
</protein>
<proteinExistence type="predicted"/>
<dbReference type="PROSITE" id="PS01124">
    <property type="entry name" value="HTH_ARAC_FAMILY_2"/>
    <property type="match status" value="1"/>
</dbReference>
<dbReference type="InterPro" id="IPR009057">
    <property type="entry name" value="Homeodomain-like_sf"/>
</dbReference>
<dbReference type="InterPro" id="IPR011990">
    <property type="entry name" value="TPR-like_helical_dom_sf"/>
</dbReference>
<reference evidence="5 6" key="1">
    <citation type="submission" date="2016-08" db="EMBL/GenBank/DDBJ databases">
        <title>Draft genome of Fabibacter sp. strain SK-8.</title>
        <authorList>
            <person name="Wong S.-K."/>
            <person name="Hamasaki K."/>
            <person name="Yoshizawa S."/>
        </authorList>
    </citation>
    <scope>NUCLEOTIDE SEQUENCE [LARGE SCALE GENOMIC DNA]</scope>
    <source>
        <strain evidence="5 6">SK-8</strain>
    </source>
</reference>
<dbReference type="Gene3D" id="1.25.40.10">
    <property type="entry name" value="Tetratricopeptide repeat domain"/>
    <property type="match status" value="1"/>
</dbReference>
<dbReference type="Proteomes" id="UP000095552">
    <property type="component" value="Unassembled WGS sequence"/>
</dbReference>
<dbReference type="Pfam" id="PF12833">
    <property type="entry name" value="HTH_18"/>
    <property type="match status" value="1"/>
</dbReference>
<dbReference type="SUPFAM" id="SSF48452">
    <property type="entry name" value="TPR-like"/>
    <property type="match status" value="1"/>
</dbReference>
<keyword evidence="1" id="KW-0805">Transcription regulation</keyword>
<dbReference type="STRING" id="1563681.BFP71_11120"/>
<dbReference type="PANTHER" id="PTHR43280">
    <property type="entry name" value="ARAC-FAMILY TRANSCRIPTIONAL REGULATOR"/>
    <property type="match status" value="1"/>
</dbReference>
<dbReference type="SUPFAM" id="SSF46689">
    <property type="entry name" value="Homeodomain-like"/>
    <property type="match status" value="1"/>
</dbReference>
<dbReference type="GO" id="GO:0003700">
    <property type="term" value="F:DNA-binding transcription factor activity"/>
    <property type="evidence" value="ECO:0007669"/>
    <property type="project" value="InterPro"/>
</dbReference>
<evidence type="ECO:0000256" key="2">
    <source>
        <dbReference type="ARBA" id="ARBA00023125"/>
    </source>
</evidence>
<dbReference type="Gene3D" id="3.40.50.10070">
    <property type="entry name" value="TolB, N-terminal domain"/>
    <property type="match status" value="1"/>
</dbReference>
<feature type="domain" description="HTH araC/xylS-type" evidence="4">
    <location>
        <begin position="479"/>
        <end position="580"/>
    </location>
</feature>
<dbReference type="InterPro" id="IPR018060">
    <property type="entry name" value="HTH_AraC"/>
</dbReference>
<dbReference type="AlphaFoldDB" id="A0A1E5T2D4"/>
<evidence type="ECO:0000313" key="6">
    <source>
        <dbReference type="Proteomes" id="UP000095552"/>
    </source>
</evidence>
<dbReference type="Gene3D" id="1.10.10.60">
    <property type="entry name" value="Homeodomain-like"/>
    <property type="match status" value="2"/>
</dbReference>
<evidence type="ECO:0000259" key="4">
    <source>
        <dbReference type="PROSITE" id="PS01124"/>
    </source>
</evidence>
<evidence type="ECO:0000256" key="3">
    <source>
        <dbReference type="ARBA" id="ARBA00023163"/>
    </source>
</evidence>
<evidence type="ECO:0000313" key="5">
    <source>
        <dbReference type="EMBL" id="OEK05548.1"/>
    </source>
</evidence>
<dbReference type="EMBL" id="MDGQ01000005">
    <property type="protein sequence ID" value="OEK05548.1"/>
    <property type="molecule type" value="Genomic_DNA"/>
</dbReference>
<accession>A0A1E5T2D4</accession>
<dbReference type="SMART" id="SM00028">
    <property type="entry name" value="TPR"/>
    <property type="match status" value="4"/>
</dbReference>
<dbReference type="PANTHER" id="PTHR43280:SF29">
    <property type="entry name" value="ARAC-FAMILY TRANSCRIPTIONAL REGULATOR"/>
    <property type="match status" value="1"/>
</dbReference>
<comment type="caution">
    <text evidence="5">The sequence shown here is derived from an EMBL/GenBank/DDBJ whole genome shotgun (WGS) entry which is preliminary data.</text>
</comment>